<dbReference type="InterPro" id="IPR007443">
    <property type="entry name" value="LpoA"/>
</dbReference>
<dbReference type="GO" id="GO:0030234">
    <property type="term" value="F:enzyme regulator activity"/>
    <property type="evidence" value="ECO:0007669"/>
    <property type="project" value="TreeGrafter"/>
</dbReference>
<dbReference type="SUPFAM" id="SSF53822">
    <property type="entry name" value="Periplasmic binding protein-like I"/>
    <property type="match status" value="1"/>
</dbReference>
<dbReference type="Proteomes" id="UP000322165">
    <property type="component" value="Unassembled WGS sequence"/>
</dbReference>
<dbReference type="CDD" id="cd06339">
    <property type="entry name" value="PBP1_YraM_LppC_lipoprotein-like"/>
    <property type="match status" value="1"/>
</dbReference>
<accession>A0A5B2Z9X9</accession>
<evidence type="ECO:0000256" key="1">
    <source>
        <dbReference type="ARBA" id="ARBA00023136"/>
    </source>
</evidence>
<keyword evidence="1" id="KW-0472">Membrane</keyword>
<gene>
    <name evidence="2" type="ORF">F0415_06820</name>
</gene>
<reference evidence="2 3" key="2">
    <citation type="submission" date="2019-09" db="EMBL/GenBank/DDBJ databases">
        <authorList>
            <person name="Mazur A."/>
        </authorList>
    </citation>
    <scope>NUCLEOTIDE SEQUENCE [LARGE SCALE GENOMIC DNA]</scope>
    <source>
        <strain evidence="2 3">3729k</strain>
    </source>
</reference>
<comment type="caution">
    <text evidence="2">The sequence shown here is derived from an EMBL/GenBank/DDBJ whole genome shotgun (WGS) entry which is preliminary data.</text>
</comment>
<dbReference type="Pfam" id="PF04348">
    <property type="entry name" value="LppC"/>
    <property type="match status" value="2"/>
</dbReference>
<organism evidence="2 3">
    <name type="scientific">Arenimonas fontis</name>
    <dbReference type="NCBI Taxonomy" id="2608255"/>
    <lineage>
        <taxon>Bacteria</taxon>
        <taxon>Pseudomonadati</taxon>
        <taxon>Pseudomonadota</taxon>
        <taxon>Gammaproteobacteria</taxon>
        <taxon>Lysobacterales</taxon>
        <taxon>Lysobacteraceae</taxon>
        <taxon>Arenimonas</taxon>
    </lineage>
</organism>
<dbReference type="GO" id="GO:0031241">
    <property type="term" value="C:periplasmic side of cell outer membrane"/>
    <property type="evidence" value="ECO:0007669"/>
    <property type="project" value="TreeGrafter"/>
</dbReference>
<dbReference type="AlphaFoldDB" id="A0A5B2Z9X9"/>
<dbReference type="PANTHER" id="PTHR38038:SF1">
    <property type="entry name" value="PENICILLIN-BINDING PROTEIN ACTIVATOR LPOA"/>
    <property type="match status" value="1"/>
</dbReference>
<keyword evidence="3" id="KW-1185">Reference proteome</keyword>
<sequence>MASTDASTSRALALRSPRLPIGVATTYSVPACVAPMAAPSLCTGYDLSRFAPRTLPMSRLSSLLLALLLAGCASVQVTRAPGAADEPAPAVTPAARLADEGRHAEAASAYAGDARAARGRERERLWLYAADQYLLAGDEAAARQAWAQSNRRRLEGHDLQLHDLLAARFANADGRPEQALSLLGQRRSTMPGALAPRWHRERAEALRALNREFDAVAELAWLATVTGGRERAEAVRGIEQYLGRLQDEQLAARAAALPAGHPLYLHAGRALLQRGLPLPRPFERAAGQGLEGLPPADADGYRPPERLAVLLPLSGPLAAAGQSVRDGLLAGYYGETRRRPTLRFYDTGGNDEGVLRAYGRALADQAQMIVGPLMRSGVDALFALPDPGLPVVALNRGQLPPPTGSTSFTLSPEEEGMAAADRLIERGLRRVLAVTQADDNAGRALAAFRERLLARGGEITGVVTVSEENPDYVPALQSAQAGGLRPDALFLTLKAPQARLLSSQLDNAGLLGVPRLASSLILSGGNLRLDVELDGIEYPELPWLLGLRADLPEPEALGRQLPGAQGGGARLFAFGLDAWQLAAWLDHLQRDPGARIRGATGELSLDAQGNVQRRPAWAVFSGGRARPAPDGALLSDGFPGNAY</sequence>
<evidence type="ECO:0000313" key="2">
    <source>
        <dbReference type="EMBL" id="KAA2284956.1"/>
    </source>
</evidence>
<reference evidence="2 3" key="1">
    <citation type="submission" date="2019-09" db="EMBL/GenBank/DDBJ databases">
        <title>Arenimonas chukotkensis sp. nov., a bacterium isolated from Chukotka hot spring, Arctic region, Russia.</title>
        <authorList>
            <person name="Zayulina K.S."/>
            <person name="Prokofeva M.I."/>
            <person name="Elcheninov A.G."/>
            <person name="Novikov A."/>
            <person name="Kochetkova T.V."/>
            <person name="Kublanov I.V."/>
        </authorList>
    </citation>
    <scope>NUCLEOTIDE SEQUENCE [LARGE SCALE GENOMIC DNA]</scope>
    <source>
        <strain evidence="2 3">3729k</strain>
    </source>
</reference>
<proteinExistence type="predicted"/>
<evidence type="ECO:0000313" key="3">
    <source>
        <dbReference type="Proteomes" id="UP000322165"/>
    </source>
</evidence>
<dbReference type="InterPro" id="IPR028082">
    <property type="entry name" value="Peripla_BP_I"/>
</dbReference>
<name>A0A5B2Z9X9_9GAMM</name>
<dbReference type="PANTHER" id="PTHR38038">
    <property type="entry name" value="PENICILLIN-BINDING PROTEIN ACTIVATOR LPOA"/>
    <property type="match status" value="1"/>
</dbReference>
<dbReference type="GO" id="GO:0009252">
    <property type="term" value="P:peptidoglycan biosynthetic process"/>
    <property type="evidence" value="ECO:0007669"/>
    <property type="project" value="TreeGrafter"/>
</dbReference>
<dbReference type="EMBL" id="VUOD01000004">
    <property type="protein sequence ID" value="KAA2284956.1"/>
    <property type="molecule type" value="Genomic_DNA"/>
</dbReference>
<protein>
    <submittedName>
        <fullName evidence="2">ABC transporter substrate-binding protein</fullName>
    </submittedName>
</protein>
<dbReference type="Gene3D" id="3.40.50.2300">
    <property type="match status" value="2"/>
</dbReference>